<organism evidence="2 3">
    <name type="scientific">Vigna mungo</name>
    <name type="common">Black gram</name>
    <name type="synonym">Phaseolus mungo</name>
    <dbReference type="NCBI Taxonomy" id="3915"/>
    <lineage>
        <taxon>Eukaryota</taxon>
        <taxon>Viridiplantae</taxon>
        <taxon>Streptophyta</taxon>
        <taxon>Embryophyta</taxon>
        <taxon>Tracheophyta</taxon>
        <taxon>Spermatophyta</taxon>
        <taxon>Magnoliopsida</taxon>
        <taxon>eudicotyledons</taxon>
        <taxon>Gunneridae</taxon>
        <taxon>Pentapetalae</taxon>
        <taxon>rosids</taxon>
        <taxon>fabids</taxon>
        <taxon>Fabales</taxon>
        <taxon>Fabaceae</taxon>
        <taxon>Papilionoideae</taxon>
        <taxon>50 kb inversion clade</taxon>
        <taxon>NPAAA clade</taxon>
        <taxon>indigoferoid/millettioid clade</taxon>
        <taxon>Phaseoleae</taxon>
        <taxon>Vigna</taxon>
    </lineage>
</organism>
<dbReference type="AlphaFoldDB" id="A0AAQ3RV95"/>
<accession>A0AAQ3RV95</accession>
<reference evidence="2 3" key="1">
    <citation type="journal article" date="2023" name="Life. Sci Alliance">
        <title>Evolutionary insights into 3D genome organization and epigenetic landscape of Vigna mungo.</title>
        <authorList>
            <person name="Junaid A."/>
            <person name="Singh B."/>
            <person name="Bhatia S."/>
        </authorList>
    </citation>
    <scope>NUCLEOTIDE SEQUENCE [LARGE SCALE GENOMIC DNA]</scope>
    <source>
        <strain evidence="2">Urdbean</strain>
    </source>
</reference>
<proteinExistence type="predicted"/>
<dbReference type="Proteomes" id="UP001374535">
    <property type="component" value="Chromosome 6"/>
</dbReference>
<feature type="compositionally biased region" description="Low complexity" evidence="1">
    <location>
        <begin position="8"/>
        <end position="21"/>
    </location>
</feature>
<protein>
    <submittedName>
        <fullName evidence="2">Uncharacterized protein</fullName>
    </submittedName>
</protein>
<evidence type="ECO:0000313" key="3">
    <source>
        <dbReference type="Proteomes" id="UP001374535"/>
    </source>
</evidence>
<evidence type="ECO:0000256" key="1">
    <source>
        <dbReference type="SAM" id="MobiDB-lite"/>
    </source>
</evidence>
<evidence type="ECO:0000313" key="2">
    <source>
        <dbReference type="EMBL" id="WVZ05671.1"/>
    </source>
</evidence>
<keyword evidence="3" id="KW-1185">Reference proteome</keyword>
<dbReference type="EMBL" id="CP144695">
    <property type="protein sequence ID" value="WVZ05671.1"/>
    <property type="molecule type" value="Genomic_DNA"/>
</dbReference>
<feature type="region of interest" description="Disordered" evidence="1">
    <location>
        <begin position="1"/>
        <end position="21"/>
    </location>
</feature>
<sequence length="146" mass="15439">MEDPRVVLPSNADSFSSSPSISDLELPSAIFDTMCLYTKNHNPVLFCFSTGVSGSTEALLGTLDCSFVGNSSTVSVSNLTFSVPSFPSADDSSNSFSGAPEPIKLDLSDLTRPSTIKLLDMESFSPLSPIRFLVSTSLPGDSDLIC</sequence>
<name>A0AAQ3RV95_VIGMU</name>
<gene>
    <name evidence="2" type="ORF">V8G54_019017</name>
</gene>